<dbReference type="RefSeq" id="WP_162422404.1">
    <property type="nucleotide sequence ID" value="NZ_WVIE01000005.1"/>
</dbReference>
<comment type="caution">
    <text evidence="2">The sequence shown here is derived from an EMBL/GenBank/DDBJ whole genome shotgun (WGS) entry which is preliminary data.</text>
</comment>
<dbReference type="SUPFAM" id="SSF88723">
    <property type="entry name" value="PIN domain-like"/>
    <property type="match status" value="1"/>
</dbReference>
<dbReference type="InterPro" id="IPR039018">
    <property type="entry name" value="VapC20-like"/>
</dbReference>
<dbReference type="AlphaFoldDB" id="A0A8J7YZG0"/>
<dbReference type="Pfam" id="PF01850">
    <property type="entry name" value="PIN"/>
    <property type="match status" value="1"/>
</dbReference>
<accession>A0A8J7YZG0</accession>
<dbReference type="PANTHER" id="PTHR42188:SF1">
    <property type="entry name" value="23S RRNA-SPECIFIC ENDONUCLEASE VAPC20"/>
    <property type="match status" value="1"/>
</dbReference>
<dbReference type="InterPro" id="IPR029060">
    <property type="entry name" value="PIN-like_dom_sf"/>
</dbReference>
<proteinExistence type="predicted"/>
<dbReference type="InterPro" id="IPR002716">
    <property type="entry name" value="PIN_dom"/>
</dbReference>
<reference evidence="2" key="1">
    <citation type="submission" date="2019-12" db="EMBL/GenBank/DDBJ databases">
        <title>High-Quality draft genome sequences of three cyanobacteria isolated from the limestone walls of the Old Cathedral of Coimbra.</title>
        <authorList>
            <person name="Tiago I."/>
            <person name="Soares F."/>
            <person name="Portugal A."/>
        </authorList>
    </citation>
    <scope>NUCLEOTIDE SEQUENCE</scope>
    <source>
        <strain evidence="2">A</strain>
    </source>
</reference>
<dbReference type="PANTHER" id="PTHR42188">
    <property type="entry name" value="23S RRNA-SPECIFIC ENDONUCLEASE VAPC20"/>
    <property type="match status" value="1"/>
</dbReference>
<dbReference type="GO" id="GO:0016075">
    <property type="term" value="P:rRNA catabolic process"/>
    <property type="evidence" value="ECO:0007669"/>
    <property type="project" value="TreeGrafter"/>
</dbReference>
<dbReference type="Gene3D" id="3.40.50.1010">
    <property type="entry name" value="5'-nuclease"/>
    <property type="match status" value="1"/>
</dbReference>
<sequence length="134" mass="15326">MKVFVDTAAWIALTNADDELHPRADQVMNDLLSRKAKLITTEFVLLEVADALSTPRLRFNTVQLINRLRQTPILQLIPLSPDLMTNGWMLYSQRLDKSWGLTDCTSFVVMLSEQITEAFTSDRHFEQAGFIKLL</sequence>
<organism evidence="2 3">
    <name type="scientific">Myxacorys almedinensis A</name>
    <dbReference type="NCBI Taxonomy" id="2690445"/>
    <lineage>
        <taxon>Bacteria</taxon>
        <taxon>Bacillati</taxon>
        <taxon>Cyanobacteriota</taxon>
        <taxon>Cyanophyceae</taxon>
        <taxon>Leptolyngbyales</taxon>
        <taxon>Leptolyngbyaceae</taxon>
        <taxon>Myxacorys</taxon>
        <taxon>Myxacorys almedinensis</taxon>
    </lineage>
</organism>
<evidence type="ECO:0000313" key="2">
    <source>
        <dbReference type="EMBL" id="NDJ16899.1"/>
    </source>
</evidence>
<dbReference type="EMBL" id="WVIE01000005">
    <property type="protein sequence ID" value="NDJ16899.1"/>
    <property type="molecule type" value="Genomic_DNA"/>
</dbReference>
<keyword evidence="3" id="KW-1185">Reference proteome</keyword>
<feature type="domain" description="PIN" evidence="1">
    <location>
        <begin position="3"/>
        <end position="130"/>
    </location>
</feature>
<dbReference type="GO" id="GO:0004521">
    <property type="term" value="F:RNA endonuclease activity"/>
    <property type="evidence" value="ECO:0007669"/>
    <property type="project" value="InterPro"/>
</dbReference>
<gene>
    <name evidence="2" type="ORF">GS601_06285</name>
</gene>
<dbReference type="Proteomes" id="UP000646053">
    <property type="component" value="Unassembled WGS sequence"/>
</dbReference>
<protein>
    <submittedName>
        <fullName evidence="2">PIN domain-containing protein</fullName>
    </submittedName>
</protein>
<evidence type="ECO:0000259" key="1">
    <source>
        <dbReference type="Pfam" id="PF01850"/>
    </source>
</evidence>
<name>A0A8J7YZG0_9CYAN</name>
<evidence type="ECO:0000313" key="3">
    <source>
        <dbReference type="Proteomes" id="UP000646053"/>
    </source>
</evidence>